<sequence length="247" mass="27358">MPVQPITRVLLSSGVILLFGYLGLYIGVIALICRHFGLWTAPLVWALSEFIKTKGELGFPWDLLGCSITPYVHLVQPAALGGIYLISAWLVLVNLLLYHLLFSRRRLAYGAALVAAFAAPLAFSQIHIRPGKPWFKVAIIQPNVSPLDKGDWNSREKIQADLMKLTRKAAASKPDLIVYPETATLVDVTRSTTIGTAIRSLVDSLGIETVTGTPLHDIPRHAWFNGAVLLKPNQDSVRQRYYKIHLV</sequence>
<keyword evidence="6 8" id="KW-0472">Membrane</keyword>
<reference evidence="10 11" key="1">
    <citation type="submission" date="2017-07" db="EMBL/GenBank/DDBJ databases">
        <title>Recovery of genomes from metagenomes via a dereplication, aggregation, and scoring strategy.</title>
        <authorList>
            <person name="Sieber C.M."/>
            <person name="Probst A.J."/>
            <person name="Sharrar A."/>
            <person name="Thomas B.C."/>
            <person name="Hess M."/>
            <person name="Tringe S.G."/>
            <person name="Banfield J.F."/>
        </authorList>
    </citation>
    <scope>NUCLEOTIDE SEQUENCE [LARGE SCALE GENOMIC DNA]</scope>
    <source>
        <strain evidence="10">JGI_Cruoil_03_51_56</strain>
    </source>
</reference>
<accession>A0A235BP78</accession>
<dbReference type="InterPro" id="IPR045378">
    <property type="entry name" value="LNT_N"/>
</dbReference>
<keyword evidence="2" id="KW-1003">Cell membrane</keyword>
<dbReference type="InterPro" id="IPR003010">
    <property type="entry name" value="C-N_Hydrolase"/>
</dbReference>
<evidence type="ECO:0000256" key="1">
    <source>
        <dbReference type="ARBA" id="ARBA00004651"/>
    </source>
</evidence>
<proteinExistence type="predicted"/>
<dbReference type="EMBL" id="NOZP01000167">
    <property type="protein sequence ID" value="OYD14310.1"/>
    <property type="molecule type" value="Genomic_DNA"/>
</dbReference>
<evidence type="ECO:0000256" key="6">
    <source>
        <dbReference type="ARBA" id="ARBA00023136"/>
    </source>
</evidence>
<dbReference type="Pfam" id="PF20154">
    <property type="entry name" value="LNT_N"/>
    <property type="match status" value="1"/>
</dbReference>
<dbReference type="PANTHER" id="PTHR38686">
    <property type="entry name" value="APOLIPOPROTEIN N-ACYLTRANSFERASE"/>
    <property type="match status" value="1"/>
</dbReference>
<dbReference type="Gene3D" id="3.60.110.10">
    <property type="entry name" value="Carbon-nitrogen hydrolase"/>
    <property type="match status" value="1"/>
</dbReference>
<evidence type="ECO:0000256" key="8">
    <source>
        <dbReference type="SAM" id="Phobius"/>
    </source>
</evidence>
<dbReference type="PANTHER" id="PTHR38686:SF1">
    <property type="entry name" value="APOLIPOPROTEIN N-ACYLTRANSFERASE"/>
    <property type="match status" value="1"/>
</dbReference>
<keyword evidence="7 10" id="KW-0012">Acyltransferase</keyword>
<keyword evidence="3 10" id="KW-0808">Transferase</keyword>
<evidence type="ECO:0000259" key="9">
    <source>
        <dbReference type="PROSITE" id="PS50263"/>
    </source>
</evidence>
<evidence type="ECO:0000256" key="2">
    <source>
        <dbReference type="ARBA" id="ARBA00022475"/>
    </source>
</evidence>
<dbReference type="GO" id="GO:0005886">
    <property type="term" value="C:plasma membrane"/>
    <property type="evidence" value="ECO:0007669"/>
    <property type="project" value="UniProtKB-SubCell"/>
</dbReference>
<evidence type="ECO:0000256" key="3">
    <source>
        <dbReference type="ARBA" id="ARBA00022679"/>
    </source>
</evidence>
<feature type="domain" description="CN hydrolase" evidence="9">
    <location>
        <begin position="135"/>
        <end position="247"/>
    </location>
</feature>
<dbReference type="SUPFAM" id="SSF56317">
    <property type="entry name" value="Carbon-nitrogen hydrolase"/>
    <property type="match status" value="1"/>
</dbReference>
<name>A0A235BP78_UNCW3</name>
<feature type="transmembrane region" description="Helical" evidence="8">
    <location>
        <begin position="78"/>
        <end position="100"/>
    </location>
</feature>
<feature type="transmembrane region" description="Helical" evidence="8">
    <location>
        <begin position="9"/>
        <end position="32"/>
    </location>
</feature>
<protein>
    <submittedName>
        <fullName evidence="10">Apolipoprotein N-acyltransferase</fullName>
    </submittedName>
</protein>
<comment type="subcellular location">
    <subcellularLocation>
        <location evidence="1">Cell membrane</location>
        <topology evidence="1">Multi-pass membrane protein</topology>
    </subcellularLocation>
</comment>
<dbReference type="InterPro" id="IPR036526">
    <property type="entry name" value="C-N_Hydrolase_sf"/>
</dbReference>
<dbReference type="PROSITE" id="PS50263">
    <property type="entry name" value="CN_HYDROLASE"/>
    <property type="match status" value="1"/>
</dbReference>
<dbReference type="InterPro" id="IPR004563">
    <property type="entry name" value="Apolipo_AcylTrfase"/>
</dbReference>
<dbReference type="GO" id="GO:0042158">
    <property type="term" value="P:lipoprotein biosynthetic process"/>
    <property type="evidence" value="ECO:0007669"/>
    <property type="project" value="InterPro"/>
</dbReference>
<feature type="non-terminal residue" evidence="10">
    <location>
        <position position="247"/>
    </location>
</feature>
<comment type="caution">
    <text evidence="10">The sequence shown here is derived from an EMBL/GenBank/DDBJ whole genome shotgun (WGS) entry which is preliminary data.</text>
</comment>
<evidence type="ECO:0000256" key="5">
    <source>
        <dbReference type="ARBA" id="ARBA00022989"/>
    </source>
</evidence>
<feature type="transmembrane region" description="Helical" evidence="8">
    <location>
        <begin position="107"/>
        <end position="128"/>
    </location>
</feature>
<dbReference type="NCBIfam" id="TIGR00546">
    <property type="entry name" value="lnt"/>
    <property type="match status" value="1"/>
</dbReference>
<organism evidence="10 11">
    <name type="scientific">candidate division WOR-3 bacterium JGI_Cruoil_03_51_56</name>
    <dbReference type="NCBI Taxonomy" id="1973747"/>
    <lineage>
        <taxon>Bacteria</taxon>
        <taxon>Bacteria division WOR-3</taxon>
    </lineage>
</organism>
<dbReference type="Proteomes" id="UP000215559">
    <property type="component" value="Unassembled WGS sequence"/>
</dbReference>
<dbReference type="GO" id="GO:0016410">
    <property type="term" value="F:N-acyltransferase activity"/>
    <property type="evidence" value="ECO:0007669"/>
    <property type="project" value="InterPro"/>
</dbReference>
<keyword evidence="4 8" id="KW-0812">Transmembrane</keyword>
<keyword evidence="5 8" id="KW-1133">Transmembrane helix</keyword>
<evidence type="ECO:0000256" key="4">
    <source>
        <dbReference type="ARBA" id="ARBA00022692"/>
    </source>
</evidence>
<keyword evidence="10" id="KW-0449">Lipoprotein</keyword>
<dbReference type="AlphaFoldDB" id="A0A235BP78"/>
<gene>
    <name evidence="10" type="primary">lnt</name>
    <name evidence="10" type="ORF">CH330_08990</name>
</gene>
<evidence type="ECO:0000313" key="10">
    <source>
        <dbReference type="EMBL" id="OYD14310.1"/>
    </source>
</evidence>
<evidence type="ECO:0000256" key="7">
    <source>
        <dbReference type="ARBA" id="ARBA00023315"/>
    </source>
</evidence>
<evidence type="ECO:0000313" key="11">
    <source>
        <dbReference type="Proteomes" id="UP000215559"/>
    </source>
</evidence>